<dbReference type="InterPro" id="IPR010982">
    <property type="entry name" value="Lambda_DNA-bd_dom_sf"/>
</dbReference>
<evidence type="ECO:0000313" key="1">
    <source>
        <dbReference type="EMBL" id="RIT36808.1"/>
    </source>
</evidence>
<dbReference type="AlphaFoldDB" id="A0ABD7HM91"/>
<organism evidence="1 2">
    <name type="scientific">Mycobacteroides abscessus</name>
    <dbReference type="NCBI Taxonomy" id="36809"/>
    <lineage>
        <taxon>Bacteria</taxon>
        <taxon>Bacillati</taxon>
        <taxon>Actinomycetota</taxon>
        <taxon>Actinomycetes</taxon>
        <taxon>Mycobacteriales</taxon>
        <taxon>Mycobacteriaceae</taxon>
        <taxon>Mycobacteroides</taxon>
    </lineage>
</organism>
<name>A0ABD7HM91_9MYCO</name>
<dbReference type="Proteomes" id="UP000284557">
    <property type="component" value="Unassembled WGS sequence"/>
</dbReference>
<gene>
    <name evidence="1" type="ORF">D2E76_16275</name>
</gene>
<accession>A0ABD7HM91</accession>
<sequence length="70" mass="7691">MLVTKQARINAVLAAQRRRDRSKAAADKAVKDLRERVREAVDDGVRLVDLAEAMGVSVTRVSQLKRGTSS</sequence>
<comment type="caution">
    <text evidence="1">The sequence shown here is derived from an EMBL/GenBank/DDBJ whole genome shotgun (WGS) entry which is preliminary data.</text>
</comment>
<dbReference type="EMBL" id="QXBN01000012">
    <property type="protein sequence ID" value="RIT36808.1"/>
    <property type="molecule type" value="Genomic_DNA"/>
</dbReference>
<reference evidence="1 2" key="1">
    <citation type="submission" date="2018-08" db="EMBL/GenBank/DDBJ databases">
        <title>Linezolid Resistance in Mycobacterium abscessus: MIC Distribution and Comprehensive Investigation of Resistance Mechanisms.</title>
        <authorList>
            <person name="Ye M."/>
            <person name="Xu L."/>
            <person name="Zou Y."/>
            <person name="Li B."/>
            <person name="Guo Q."/>
            <person name="Zhang Y."/>
            <person name="Zhan M."/>
            <person name="Xu B."/>
            <person name="Yu F."/>
            <person name="Zhang Z."/>
            <person name="Chu H."/>
        </authorList>
    </citation>
    <scope>NUCLEOTIDE SEQUENCE [LARGE SCALE GENOMIC DNA]</scope>
    <source>
        <strain evidence="1 2">G143</strain>
    </source>
</reference>
<dbReference type="Gene3D" id="1.10.260.40">
    <property type="entry name" value="lambda repressor-like DNA-binding domains"/>
    <property type="match status" value="1"/>
</dbReference>
<evidence type="ECO:0000313" key="2">
    <source>
        <dbReference type="Proteomes" id="UP000284557"/>
    </source>
</evidence>
<protein>
    <submittedName>
        <fullName evidence="1">Uncharacterized protein</fullName>
    </submittedName>
</protein>
<proteinExistence type="predicted"/>